<gene>
    <name evidence="1" type="ORF">BDR25DRAFT_279772</name>
</gene>
<dbReference type="Proteomes" id="UP000799755">
    <property type="component" value="Unassembled WGS sequence"/>
</dbReference>
<name>A0ACB6R5C8_9PLEO</name>
<protein>
    <submittedName>
        <fullName evidence="1">Uncharacterized protein</fullName>
    </submittedName>
</protein>
<evidence type="ECO:0000313" key="2">
    <source>
        <dbReference type="Proteomes" id="UP000799755"/>
    </source>
</evidence>
<sequence length="390" mass="43039">MTTVQTSTTTPSLARANSSSTERAGAPASAFHKLVDRVRFSYHRNYATTFASLPPISNDRLNASLNEAPLDVWSLTKSEILAAEEKGKTVLYLAYGSNLCKETFRGKRGIKPLSQVNVLVPELKLTFDLPGIPYSEPCFANSAMRDPSESKPEGGSRVGGADYHKDRWHKGLVGCVYEVTPSDYAHIIATEGGGTAYKDIMVTCYLLPDSDTVPSSPSSPSFKAHTLFAPAADPDSTQAWGLHTRERFSRPDPSYAQPSARYLKLITDGASELSLPAEYQSYLSQIRPYTITTKKQGMGQKIFLSTWIPFIAFVFGLQARFQDDKGRSPKWLERLSGLLFLGMWTNYDAVYKRIFGDGERTEGQDEDAMGGQEKLGILGRREDRVSCGIV</sequence>
<proteinExistence type="predicted"/>
<comment type="caution">
    <text evidence="1">The sequence shown here is derived from an EMBL/GenBank/DDBJ whole genome shotgun (WGS) entry which is preliminary data.</text>
</comment>
<keyword evidence="2" id="KW-1185">Reference proteome</keyword>
<evidence type="ECO:0000313" key="1">
    <source>
        <dbReference type="EMBL" id="KAF2474483.1"/>
    </source>
</evidence>
<organism evidence="1 2">
    <name type="scientific">Lindgomyces ingoldianus</name>
    <dbReference type="NCBI Taxonomy" id="673940"/>
    <lineage>
        <taxon>Eukaryota</taxon>
        <taxon>Fungi</taxon>
        <taxon>Dikarya</taxon>
        <taxon>Ascomycota</taxon>
        <taxon>Pezizomycotina</taxon>
        <taxon>Dothideomycetes</taxon>
        <taxon>Pleosporomycetidae</taxon>
        <taxon>Pleosporales</taxon>
        <taxon>Lindgomycetaceae</taxon>
        <taxon>Lindgomyces</taxon>
    </lineage>
</organism>
<accession>A0ACB6R5C8</accession>
<dbReference type="EMBL" id="MU003497">
    <property type="protein sequence ID" value="KAF2474483.1"/>
    <property type="molecule type" value="Genomic_DNA"/>
</dbReference>
<reference evidence="1" key="1">
    <citation type="journal article" date="2020" name="Stud. Mycol.">
        <title>101 Dothideomycetes genomes: a test case for predicting lifestyles and emergence of pathogens.</title>
        <authorList>
            <person name="Haridas S."/>
            <person name="Albert R."/>
            <person name="Binder M."/>
            <person name="Bloem J."/>
            <person name="Labutti K."/>
            <person name="Salamov A."/>
            <person name="Andreopoulos B."/>
            <person name="Baker S."/>
            <person name="Barry K."/>
            <person name="Bills G."/>
            <person name="Bluhm B."/>
            <person name="Cannon C."/>
            <person name="Castanera R."/>
            <person name="Culley D."/>
            <person name="Daum C."/>
            <person name="Ezra D."/>
            <person name="Gonzalez J."/>
            <person name="Henrissat B."/>
            <person name="Kuo A."/>
            <person name="Liang C."/>
            <person name="Lipzen A."/>
            <person name="Lutzoni F."/>
            <person name="Magnuson J."/>
            <person name="Mondo S."/>
            <person name="Nolan M."/>
            <person name="Ohm R."/>
            <person name="Pangilinan J."/>
            <person name="Park H.-J."/>
            <person name="Ramirez L."/>
            <person name="Alfaro M."/>
            <person name="Sun H."/>
            <person name="Tritt A."/>
            <person name="Yoshinaga Y."/>
            <person name="Zwiers L.-H."/>
            <person name="Turgeon B."/>
            <person name="Goodwin S."/>
            <person name="Spatafora J."/>
            <person name="Crous P."/>
            <person name="Grigoriev I."/>
        </authorList>
    </citation>
    <scope>NUCLEOTIDE SEQUENCE</scope>
    <source>
        <strain evidence="1">ATCC 200398</strain>
    </source>
</reference>